<comment type="caution">
    <text evidence="2">The sequence shown here is derived from an EMBL/GenBank/DDBJ whole genome shotgun (WGS) entry which is preliminary data.</text>
</comment>
<evidence type="ECO:0000313" key="3">
    <source>
        <dbReference type="Proteomes" id="UP001205337"/>
    </source>
</evidence>
<protein>
    <submittedName>
        <fullName evidence="2">DUF4185 domain-containing protein</fullName>
    </submittedName>
</protein>
<keyword evidence="3" id="KW-1185">Reference proteome</keyword>
<evidence type="ECO:0000313" key="2">
    <source>
        <dbReference type="EMBL" id="MCS0499860.1"/>
    </source>
</evidence>
<keyword evidence="1" id="KW-1133">Transmembrane helix</keyword>
<gene>
    <name evidence="2" type="ORF">NUH29_09895</name>
</gene>
<keyword evidence="1" id="KW-0812">Transmembrane</keyword>
<accession>A0ABT1ZGL9</accession>
<keyword evidence="1" id="KW-0472">Membrane</keyword>
<reference evidence="2 3" key="1">
    <citation type="submission" date="2022-08" db="EMBL/GenBank/DDBJ databases">
        <authorList>
            <person name="Li F."/>
        </authorList>
    </citation>
    <scope>NUCLEOTIDE SEQUENCE [LARGE SCALE GENOMIC DNA]</scope>
    <source>
        <strain evidence="2 3">10F1B-8-1</strain>
    </source>
</reference>
<name>A0ABT1ZGL9_9MICO</name>
<proteinExistence type="predicted"/>
<feature type="transmembrane region" description="Helical" evidence="1">
    <location>
        <begin position="12"/>
        <end position="34"/>
    </location>
</feature>
<organism evidence="2 3">
    <name type="scientific">Protaetiibacter mangrovi</name>
    <dbReference type="NCBI Taxonomy" id="2970926"/>
    <lineage>
        <taxon>Bacteria</taxon>
        <taxon>Bacillati</taxon>
        <taxon>Actinomycetota</taxon>
        <taxon>Actinomycetes</taxon>
        <taxon>Micrococcales</taxon>
        <taxon>Microbacteriaceae</taxon>
        <taxon>Protaetiibacter</taxon>
    </lineage>
</organism>
<evidence type="ECO:0000256" key="1">
    <source>
        <dbReference type="SAM" id="Phobius"/>
    </source>
</evidence>
<sequence>MSLAAAAEPASGSAIVPFIVIALLGVIAVAGILVSRSRRRRAAAADPARPAEPEVLWGLHVPGTPVQRMGRSFAVGFAALDPEETSRVVRSTDGGANWYVVPREKWASSDE</sequence>
<dbReference type="EMBL" id="JANTHX010000007">
    <property type="protein sequence ID" value="MCS0499860.1"/>
    <property type="molecule type" value="Genomic_DNA"/>
</dbReference>
<dbReference type="RefSeq" id="WP_258798942.1">
    <property type="nucleotide sequence ID" value="NZ_JANTHX010000007.1"/>
</dbReference>
<dbReference type="Proteomes" id="UP001205337">
    <property type="component" value="Unassembled WGS sequence"/>
</dbReference>